<feature type="transmembrane region" description="Helical" evidence="13">
    <location>
        <begin position="202"/>
        <end position="221"/>
    </location>
</feature>
<evidence type="ECO:0000256" key="3">
    <source>
        <dbReference type="ARBA" id="ARBA00005760"/>
    </source>
</evidence>
<keyword evidence="11 13" id="KW-0472">Membrane</keyword>
<sequence length="543" mass="60177">MSTLSNYIIGEQGFLKHRFLGFLIWQTITSLSLYSLSKLTLFSFFTPAPKLTPSLLSLFLLLTFLLSNLLFSTALHLICSPHQPLSFASPVEMLFGVFRLLFLSGAGPVGSEGRRRVGASLGFVGFVFFCGVSGAVAVGSVCWSCMEFGGGFREVGFKGFVVGLVYGLVFVFRKRWIIEFPIVQRPLFFSFKMGIPSSLRRALKLSCTGYLISTFLAFFLPNEFKSMVTLGKFINEQILLFIGIFLVLICWELCLHLHQVLHTKRYSFAPPKGSAAAETNPSEPLLAALEESHAKTLLKYLAYLDLYMVCEGNANTWRRAAFFEESGETYKRVIAVCLKPLEQLAVELGECVETDSADAFKVSSQLKSPTERVAESRLEQAFYNIQLCAWSAGITASLTVHSRKEDRFGVAQLTESNAAVVSTLLSCLLAVELCMGKKTSVHSAQYLTGPAGIKWATLSNGKRDPAVSTVGKRKGSPLYSKAYVMADILRTSIYRIVSAFHKEMLDSTKSGLHDKDWIISSKPCYGSRELLLQKLNLFLNFEG</sequence>
<reference evidence="14" key="1">
    <citation type="journal article" date="2016" name="Nat. Genet.">
        <title>A high-quality carrot genome assembly provides new insights into carotenoid accumulation and asterid genome evolution.</title>
        <authorList>
            <person name="Iorizzo M."/>
            <person name="Ellison S."/>
            <person name="Senalik D."/>
            <person name="Zeng P."/>
            <person name="Satapoomin P."/>
            <person name="Huang J."/>
            <person name="Bowman M."/>
            <person name="Iovene M."/>
            <person name="Sanseverino W."/>
            <person name="Cavagnaro P."/>
            <person name="Yildiz M."/>
            <person name="Macko-Podgorni A."/>
            <person name="Moranska E."/>
            <person name="Grzebelus E."/>
            <person name="Grzebelus D."/>
            <person name="Ashrafi H."/>
            <person name="Zheng Z."/>
            <person name="Cheng S."/>
            <person name="Spooner D."/>
            <person name="Van Deynze A."/>
            <person name="Simon P."/>
        </authorList>
    </citation>
    <scope>NUCLEOTIDE SEQUENCE [LARGE SCALE GENOMIC DNA]</scope>
    <source>
        <tissue evidence="14">Leaf</tissue>
    </source>
</reference>
<dbReference type="Gramene" id="KZN01463">
    <property type="protein sequence ID" value="KZN01463"/>
    <property type="gene ID" value="DCAR_010217"/>
</dbReference>
<evidence type="ECO:0000313" key="16">
    <source>
        <dbReference type="Proteomes" id="UP000077755"/>
    </source>
</evidence>
<organism evidence="14">
    <name type="scientific">Daucus carota subsp. sativus</name>
    <name type="common">Carrot</name>
    <dbReference type="NCBI Taxonomy" id="79200"/>
    <lineage>
        <taxon>Eukaryota</taxon>
        <taxon>Viridiplantae</taxon>
        <taxon>Streptophyta</taxon>
        <taxon>Embryophyta</taxon>
        <taxon>Tracheophyta</taxon>
        <taxon>Spermatophyta</taxon>
        <taxon>Magnoliopsida</taxon>
        <taxon>eudicotyledons</taxon>
        <taxon>Gunneridae</taxon>
        <taxon>Pentapetalae</taxon>
        <taxon>asterids</taxon>
        <taxon>campanulids</taxon>
        <taxon>Apiales</taxon>
        <taxon>Apiaceae</taxon>
        <taxon>Apioideae</taxon>
        <taxon>Scandiceae</taxon>
        <taxon>Daucinae</taxon>
        <taxon>Daucus</taxon>
        <taxon>Daucus sect. Daucus</taxon>
    </lineage>
</organism>
<evidence type="ECO:0000256" key="8">
    <source>
        <dbReference type="ARBA" id="ARBA00022989"/>
    </source>
</evidence>
<keyword evidence="6" id="KW-0509">mRNA transport</keyword>
<dbReference type="GO" id="GO:0030674">
    <property type="term" value="F:protein-macromolecule adaptor activity"/>
    <property type="evidence" value="ECO:0007669"/>
    <property type="project" value="TreeGrafter"/>
</dbReference>
<feature type="transmembrane region" description="Helical" evidence="13">
    <location>
        <begin position="155"/>
        <end position="172"/>
    </location>
</feature>
<keyword evidence="9" id="KW-0811">Translocation</keyword>
<protein>
    <recommendedName>
        <fullName evidence="17">Nucleoporin protein Ndc1-Nup</fullName>
    </recommendedName>
</protein>
<dbReference type="OrthoDB" id="67850at2759"/>
<evidence type="ECO:0008006" key="17">
    <source>
        <dbReference type="Google" id="ProtNLM"/>
    </source>
</evidence>
<feature type="transmembrane region" description="Helical" evidence="13">
    <location>
        <begin position="233"/>
        <end position="255"/>
    </location>
</feature>
<dbReference type="GO" id="GO:0015031">
    <property type="term" value="P:protein transport"/>
    <property type="evidence" value="ECO:0007669"/>
    <property type="project" value="UniProtKB-KW"/>
</dbReference>
<dbReference type="KEGG" id="dcr:108210468"/>
<dbReference type="PANTHER" id="PTHR13269">
    <property type="entry name" value="NUCLEOPORIN NDC1"/>
    <property type="match status" value="1"/>
</dbReference>
<evidence type="ECO:0000256" key="6">
    <source>
        <dbReference type="ARBA" id="ARBA00022816"/>
    </source>
</evidence>
<evidence type="ECO:0000313" key="15">
    <source>
        <dbReference type="EMBL" id="WOG92285.1"/>
    </source>
</evidence>
<dbReference type="OMA" id="DFQLCAW"/>
<dbReference type="EMBL" id="CP093345">
    <property type="protein sequence ID" value="WOG92285.1"/>
    <property type="molecule type" value="Genomic_DNA"/>
</dbReference>
<keyword evidence="16" id="KW-1185">Reference proteome</keyword>
<dbReference type="GO" id="GO:0070762">
    <property type="term" value="C:nuclear pore transmembrane ring"/>
    <property type="evidence" value="ECO:0007669"/>
    <property type="project" value="TreeGrafter"/>
</dbReference>
<evidence type="ECO:0000256" key="11">
    <source>
        <dbReference type="ARBA" id="ARBA00023136"/>
    </source>
</evidence>
<accession>A0A162AIA6</accession>
<dbReference type="Pfam" id="PF09531">
    <property type="entry name" value="Ndc1_Nup"/>
    <property type="match status" value="2"/>
</dbReference>
<dbReference type="Proteomes" id="UP000077755">
    <property type="component" value="Chromosome 3"/>
</dbReference>
<evidence type="ECO:0000256" key="12">
    <source>
        <dbReference type="ARBA" id="ARBA00023242"/>
    </source>
</evidence>
<gene>
    <name evidence="14" type="ORF">DCAR_010217</name>
    <name evidence="15" type="ORF">DCAR_0311548</name>
</gene>
<dbReference type="GO" id="GO:0051028">
    <property type="term" value="P:mRNA transport"/>
    <property type="evidence" value="ECO:0007669"/>
    <property type="project" value="UniProtKB-KW"/>
</dbReference>
<evidence type="ECO:0000256" key="7">
    <source>
        <dbReference type="ARBA" id="ARBA00022927"/>
    </source>
</evidence>
<evidence type="ECO:0000256" key="4">
    <source>
        <dbReference type="ARBA" id="ARBA00022448"/>
    </source>
</evidence>
<keyword evidence="12" id="KW-0539">Nucleus</keyword>
<keyword evidence="4" id="KW-0813">Transport</keyword>
<keyword evidence="10" id="KW-0906">Nuclear pore complex</keyword>
<dbReference type="STRING" id="79200.A0A162AIA6"/>
<evidence type="ECO:0000256" key="9">
    <source>
        <dbReference type="ARBA" id="ARBA00023010"/>
    </source>
</evidence>
<dbReference type="GO" id="GO:0031965">
    <property type="term" value="C:nuclear membrane"/>
    <property type="evidence" value="ECO:0007669"/>
    <property type="project" value="UniProtKB-SubCell"/>
</dbReference>
<name>A0A162AIA6_DAUCS</name>
<evidence type="ECO:0000256" key="5">
    <source>
        <dbReference type="ARBA" id="ARBA00022692"/>
    </source>
</evidence>
<feature type="transmembrane region" description="Helical" evidence="13">
    <location>
        <begin position="20"/>
        <end position="44"/>
    </location>
</feature>
<reference evidence="15" key="2">
    <citation type="submission" date="2022-03" db="EMBL/GenBank/DDBJ databases">
        <title>Draft title - Genomic analysis of global carrot germplasm unveils the trajectory of domestication and the origin of high carotenoid orange carrot.</title>
        <authorList>
            <person name="Iorizzo M."/>
            <person name="Ellison S."/>
            <person name="Senalik D."/>
            <person name="Macko-Podgorni A."/>
            <person name="Grzebelus D."/>
            <person name="Bostan H."/>
            <person name="Rolling W."/>
            <person name="Curaba J."/>
            <person name="Simon P."/>
        </authorList>
    </citation>
    <scope>NUCLEOTIDE SEQUENCE</scope>
    <source>
        <tissue evidence="15">Leaf</tissue>
    </source>
</reference>
<comment type="subcellular location">
    <subcellularLocation>
        <location evidence="1">Nucleus membrane</location>
        <topology evidence="1">Multi-pass membrane protein</topology>
    </subcellularLocation>
    <subcellularLocation>
        <location evidence="2">Nucleus</location>
        <location evidence="2">Nuclear pore complex</location>
    </subcellularLocation>
</comment>
<comment type="similarity">
    <text evidence="3">Belongs to the NDC1 family.</text>
</comment>
<evidence type="ECO:0000256" key="2">
    <source>
        <dbReference type="ARBA" id="ARBA00004567"/>
    </source>
</evidence>
<dbReference type="EMBL" id="LNRQ01000003">
    <property type="protein sequence ID" value="KZN01463.1"/>
    <property type="molecule type" value="Genomic_DNA"/>
</dbReference>
<dbReference type="GO" id="GO:0006999">
    <property type="term" value="P:nuclear pore organization"/>
    <property type="evidence" value="ECO:0007669"/>
    <property type="project" value="TreeGrafter"/>
</dbReference>
<feature type="transmembrane region" description="Helical" evidence="13">
    <location>
        <begin position="121"/>
        <end position="143"/>
    </location>
</feature>
<evidence type="ECO:0000256" key="13">
    <source>
        <dbReference type="SAM" id="Phobius"/>
    </source>
</evidence>
<evidence type="ECO:0000256" key="10">
    <source>
        <dbReference type="ARBA" id="ARBA00023132"/>
    </source>
</evidence>
<dbReference type="InterPro" id="IPR019049">
    <property type="entry name" value="Nucleoporin_prot_Ndc1/Nup"/>
</dbReference>
<evidence type="ECO:0000256" key="1">
    <source>
        <dbReference type="ARBA" id="ARBA00004232"/>
    </source>
</evidence>
<dbReference type="AlphaFoldDB" id="A0A162AIA6"/>
<keyword evidence="5 13" id="KW-0812">Transmembrane</keyword>
<feature type="transmembrane region" description="Helical" evidence="13">
    <location>
        <begin position="56"/>
        <end position="78"/>
    </location>
</feature>
<proteinExistence type="inferred from homology"/>
<keyword evidence="7" id="KW-0653">Protein transport</keyword>
<keyword evidence="8 13" id="KW-1133">Transmembrane helix</keyword>
<dbReference type="PANTHER" id="PTHR13269:SF6">
    <property type="entry name" value="NUCLEOPORIN NDC1"/>
    <property type="match status" value="1"/>
</dbReference>
<feature type="transmembrane region" description="Helical" evidence="13">
    <location>
        <begin position="90"/>
        <end position="109"/>
    </location>
</feature>
<evidence type="ECO:0000313" key="14">
    <source>
        <dbReference type="EMBL" id="KZN01463.1"/>
    </source>
</evidence>